<dbReference type="GO" id="GO:0005829">
    <property type="term" value="C:cytosol"/>
    <property type="evidence" value="ECO:0007669"/>
    <property type="project" value="TreeGrafter"/>
</dbReference>
<evidence type="ECO:0000259" key="4">
    <source>
        <dbReference type="Pfam" id="PF00303"/>
    </source>
</evidence>
<feature type="domain" description="Thymidylate synthase/dCMP hydroxymethylase" evidence="4">
    <location>
        <begin position="67"/>
        <end position="327"/>
    </location>
</feature>
<accession>G2KSX0</accession>
<dbReference type="eggNOG" id="COG0207">
    <property type="taxonomic scope" value="Bacteria"/>
</dbReference>
<organism evidence="5 6">
    <name type="scientific">Micavibrio aeruginosavorus (strain ARL-13)</name>
    <dbReference type="NCBI Taxonomy" id="856793"/>
    <lineage>
        <taxon>Bacteria</taxon>
        <taxon>Pseudomonadati</taxon>
        <taxon>Bdellovibrionota</taxon>
        <taxon>Bdellovibrionia</taxon>
        <taxon>Bdellovibrionales</taxon>
        <taxon>Pseudobdellovibrionaceae</taxon>
        <taxon>Micavibrio</taxon>
    </lineage>
</organism>
<dbReference type="Gene3D" id="3.30.572.10">
    <property type="entry name" value="Thymidylate synthase/dCMP hydroxymethylase domain"/>
    <property type="match status" value="1"/>
</dbReference>
<keyword evidence="6" id="KW-1185">Reference proteome</keyword>
<dbReference type="InterPro" id="IPR000398">
    <property type="entry name" value="Thymidylate_synthase"/>
</dbReference>
<dbReference type="CDD" id="cd00351">
    <property type="entry name" value="TS_Pyrimidine_HMase"/>
    <property type="match status" value="1"/>
</dbReference>
<evidence type="ECO:0000256" key="2">
    <source>
        <dbReference type="ARBA" id="ARBA00022603"/>
    </source>
</evidence>
<dbReference type="InterPro" id="IPR036926">
    <property type="entry name" value="Thymidate_synth/dCMP_Mease_sf"/>
</dbReference>
<dbReference type="PANTHER" id="PTHR11548">
    <property type="entry name" value="THYMIDYLATE SYNTHASE 1"/>
    <property type="match status" value="1"/>
</dbReference>
<dbReference type="HOGENOM" id="CLU_831086_0_0_5"/>
<dbReference type="PRINTS" id="PR00108">
    <property type="entry name" value="THYMDSNTHASE"/>
</dbReference>
<dbReference type="AlphaFoldDB" id="G2KSX0"/>
<proteinExistence type="predicted"/>
<name>G2KSX0_MICAA</name>
<dbReference type="Pfam" id="PF00303">
    <property type="entry name" value="Thymidylat_synt"/>
    <property type="match status" value="1"/>
</dbReference>
<dbReference type="KEGG" id="mai:MICA_1804"/>
<evidence type="ECO:0000256" key="3">
    <source>
        <dbReference type="ARBA" id="ARBA00022679"/>
    </source>
</evidence>
<dbReference type="GO" id="GO:0004799">
    <property type="term" value="F:thymidylate synthase activity"/>
    <property type="evidence" value="ECO:0007669"/>
    <property type="project" value="UniProtKB-EC"/>
</dbReference>
<dbReference type="EMBL" id="CP002382">
    <property type="protein sequence ID" value="AEP10115.1"/>
    <property type="molecule type" value="Genomic_DNA"/>
</dbReference>
<dbReference type="GO" id="GO:0006231">
    <property type="term" value="P:dTMP biosynthetic process"/>
    <property type="evidence" value="ECO:0007669"/>
    <property type="project" value="InterPro"/>
</dbReference>
<evidence type="ECO:0000256" key="1">
    <source>
        <dbReference type="ARBA" id="ARBA00011947"/>
    </source>
</evidence>
<dbReference type="EC" id="2.1.1.45" evidence="1"/>
<dbReference type="Proteomes" id="UP000009286">
    <property type="component" value="Chromosome"/>
</dbReference>
<evidence type="ECO:0000313" key="5">
    <source>
        <dbReference type="EMBL" id="AEP10115.1"/>
    </source>
</evidence>
<keyword evidence="3" id="KW-0808">Transferase</keyword>
<dbReference type="SUPFAM" id="SSF55831">
    <property type="entry name" value="Thymidylate synthase/dCMP hydroxymethylase"/>
    <property type="match status" value="1"/>
</dbReference>
<dbReference type="InterPro" id="IPR023451">
    <property type="entry name" value="Thymidate_synth/dCMP_Mease_dom"/>
</dbReference>
<sequence length="334" mass="37740">MAVYSIHDIIRENPKCTPWKRAFALVARGHFVIDPDFPDFYIEDKAIDDAANRRAYQTHGDRVFSHRYMNLVSEIVHNGMDQINARTESVVRTLIHRNINAEIKFGIPLPGMRRVNPAIAAAELAWVLMGTEDISWLQKHTKIWDKFAVDGKVDGAYGQRWRNEFGRDQLAGAIDVLRREPSSRQIMVSAWHPGKDGLNAHSKALVPCPVDFTMQVLNDRLNIAVHMRSSDVAVGLPYDTMFYALLLDALACETKLKHGKLTMNLDHAHIYETHMNDMKTLPHITASTMELPGYSISKIMQNPDAYVRRVKTLAARAYQPDSSLKLSAVAAPKL</sequence>
<protein>
    <recommendedName>
        <fullName evidence="1">thymidylate synthase</fullName>
        <ecNumber evidence="1">2.1.1.45</ecNumber>
    </recommendedName>
</protein>
<dbReference type="RefSeq" id="WP_014103338.1">
    <property type="nucleotide sequence ID" value="NC_016026.1"/>
</dbReference>
<reference evidence="5 6" key="1">
    <citation type="journal article" date="2011" name="BMC Genomics">
        <title>Genomic insights into an obligate epibiotic bacterial predator: Micavibrio aeruginosavorus ARL-13.</title>
        <authorList>
            <person name="Wang Z."/>
            <person name="Kadouri D."/>
            <person name="Wu M."/>
        </authorList>
    </citation>
    <scope>NUCLEOTIDE SEQUENCE [LARGE SCALE GENOMIC DNA]</scope>
    <source>
        <strain evidence="5 6">ARL-13</strain>
    </source>
</reference>
<gene>
    <name evidence="5" type="ordered locus">MICA_1804</name>
</gene>
<keyword evidence="2" id="KW-0489">Methyltransferase</keyword>
<dbReference type="GO" id="GO:0032259">
    <property type="term" value="P:methylation"/>
    <property type="evidence" value="ECO:0007669"/>
    <property type="project" value="UniProtKB-KW"/>
</dbReference>
<dbReference type="PANTHER" id="PTHR11548:SF1">
    <property type="entry name" value="THYMIDYLATE SYNTHASE 1"/>
    <property type="match status" value="1"/>
</dbReference>
<evidence type="ECO:0000313" key="6">
    <source>
        <dbReference type="Proteomes" id="UP000009286"/>
    </source>
</evidence>
<dbReference type="InterPro" id="IPR045097">
    <property type="entry name" value="Thymidate_synth/dCMP_Mease"/>
</dbReference>
<dbReference type="STRING" id="856793.MICA_1804"/>